<dbReference type="Pfam" id="PF01505">
    <property type="entry name" value="Vault"/>
    <property type="match status" value="4"/>
</dbReference>
<keyword evidence="6" id="KW-0539">Nucleus</keyword>
<dbReference type="InterPro" id="IPR041134">
    <property type="entry name" value="Vault_2"/>
</dbReference>
<feature type="repeat" description="MVP" evidence="8">
    <location>
        <begin position="62"/>
        <end position="125"/>
    </location>
</feature>
<dbReference type="Pfam" id="PF17796">
    <property type="entry name" value="Vault_4"/>
    <property type="match status" value="1"/>
</dbReference>
<protein>
    <recommendedName>
        <fullName evidence="3">Major vault protein</fullName>
    </recommendedName>
</protein>
<keyword evidence="15" id="KW-1185">Reference proteome</keyword>
<comment type="caution">
    <text evidence="13">The sequence shown here is derived from an EMBL/GenBank/DDBJ whole genome shotgun (WGS) entry which is preliminary data.</text>
</comment>
<dbReference type="InterPro" id="IPR040989">
    <property type="entry name" value="Vault_3"/>
</dbReference>
<keyword evidence="5" id="KW-0677">Repeat</keyword>
<dbReference type="EMBL" id="CAJNOJ010000073">
    <property type="protein sequence ID" value="CAF1036306.1"/>
    <property type="molecule type" value="Genomic_DNA"/>
</dbReference>
<dbReference type="InterPro" id="IPR002499">
    <property type="entry name" value="Vault_N"/>
</dbReference>
<evidence type="ECO:0000259" key="10">
    <source>
        <dbReference type="Pfam" id="PF17794"/>
    </source>
</evidence>
<evidence type="ECO:0000256" key="1">
    <source>
        <dbReference type="ARBA" id="ARBA00004123"/>
    </source>
</evidence>
<proteinExistence type="predicted"/>
<feature type="domain" description="Major vault protein repeat" evidence="12">
    <location>
        <begin position="385"/>
        <end position="434"/>
    </location>
</feature>
<feature type="domain" description="Major vault protein repeat" evidence="9">
    <location>
        <begin position="125"/>
        <end position="162"/>
    </location>
</feature>
<dbReference type="Gene3D" id="2.30.30.620">
    <property type="match status" value="1"/>
</dbReference>
<dbReference type="PANTHER" id="PTHR14165">
    <property type="entry name" value="MAJOR VAULT PROTEIN"/>
    <property type="match status" value="1"/>
</dbReference>
<feature type="domain" description="Major vault protein repeat" evidence="9">
    <location>
        <begin position="227"/>
        <end position="268"/>
    </location>
</feature>
<evidence type="ECO:0000259" key="9">
    <source>
        <dbReference type="Pfam" id="PF01505"/>
    </source>
</evidence>
<dbReference type="AlphaFoldDB" id="A0A814G290"/>
<feature type="domain" description="Major vault protein repeat" evidence="10">
    <location>
        <begin position="56"/>
        <end position="115"/>
    </location>
</feature>
<feature type="repeat" description="MVP" evidence="8">
    <location>
        <begin position="231"/>
        <end position="285"/>
    </location>
</feature>
<gene>
    <name evidence="14" type="ORF">EDS130_LOCUS16679</name>
    <name evidence="13" type="ORF">XAT740_LOCUS12735</name>
</gene>
<keyword evidence="4 8" id="KW-0963">Cytoplasm</keyword>
<dbReference type="InterPro" id="IPR043023">
    <property type="entry name" value="MVP_rep_sf"/>
</dbReference>
<feature type="domain" description="Major vault protein repeat" evidence="11">
    <location>
        <begin position="460"/>
        <end position="500"/>
    </location>
</feature>
<name>A0A814G290_ADIRI</name>
<dbReference type="InterPro" id="IPR039059">
    <property type="entry name" value="MVP"/>
</dbReference>
<dbReference type="Proteomes" id="UP000663828">
    <property type="component" value="Unassembled WGS sequence"/>
</dbReference>
<sequence length="895" mass="103574">MSSKSVSLQNGPLYRIPPYYYIHVLDQNTSVTRLEIGPKIFFKQDNETLTMGPEKMITIPPRHYCIIENPVIKNQTGQIELDKNGQVKLSHGDVAIRLHEDYQEPFPLYPGEILKQPATELKYVAANSAVRLKAILDFDDHGEVRKAGDEWLFEGPGTYIPRKEVTIEERIGATIIGPNQAIKLCAKKELVDRLGQRRVTGENWLVKKPGAYLPLAYETVVNVENAHVLTNKKALHLRALKTFTDDFNQTRNNGDEWLITCEQTEAHILNVYEELIKTVDIVVLNSRQYCVILNPVGADGKNQLGKKKLVVGEKSFFLQPDERLEKGIQDIYILEEDEGLILRCTEPFEDGIDKVSRIAGDRWLLRGPREYIPPTQVEVLLRRKAIALDENEGIYVRDTKTGRARAVIGKTYILTEHEELWEKELPARIESFLEKESLMNRYLSSKDADKKTTKRDRWKVVTYCVPQNDVVQIYDYKIKESRIVFGPDLVMLGPDEQFTYHVIALNEDQLKCVPYLNAMVENAQRFSWRRNQDNAFILDDLIQYSSLKPILSAVHSRSSSHLFTKLPRYVDVFDVLQLYEYMSFDPMPVPSLRPTLGMYIEDLELFSKRRRYVSSPEVQNTAVEFIVAIANGRYEIDNIKTVKIIFDLLVDILHFVSVFGPRLRYHTLVIIENCCPQIFTRDQRAMLLAYRRSLEVLDDTDDCVNVGLTYEYVFERQCNYVMSLDRGWLSKPVLTNVFPLYTRFLGRHFLRPKGRQNKNHCYAIYHYLSSWSPYMLSTCERCITQTILQFPSKLKKAQPLRSCGNLHLWAKMAINANSIEDLPIMELHISGYSLELKHLSYKVKTCLMGCCTTLQNAKNKREKRMTYSGRACHLLKAPAVDKFKNKYNVKLQKYR</sequence>
<dbReference type="Proteomes" id="UP000663852">
    <property type="component" value="Unassembled WGS sequence"/>
</dbReference>
<dbReference type="InterPro" id="IPR041139">
    <property type="entry name" value="MVP_rep_dom"/>
</dbReference>
<dbReference type="FunFam" id="2.30.30.560:FF:000001">
    <property type="entry name" value="major vault protein-like"/>
    <property type="match status" value="1"/>
</dbReference>
<evidence type="ECO:0000313" key="15">
    <source>
        <dbReference type="Proteomes" id="UP000663828"/>
    </source>
</evidence>
<dbReference type="Gene3D" id="2.30.30.560">
    <property type="match status" value="2"/>
</dbReference>
<evidence type="ECO:0000256" key="3">
    <source>
        <dbReference type="ARBA" id="ARBA00018296"/>
    </source>
</evidence>
<evidence type="ECO:0000256" key="2">
    <source>
        <dbReference type="ARBA" id="ARBA00004496"/>
    </source>
</evidence>
<dbReference type="FunFam" id="2.30.30.560:FF:000002">
    <property type="entry name" value="Major vault protein-alpha"/>
    <property type="match status" value="1"/>
</dbReference>
<evidence type="ECO:0000256" key="8">
    <source>
        <dbReference type="PROSITE-ProRule" id="PRU00571"/>
    </source>
</evidence>
<evidence type="ECO:0000256" key="6">
    <source>
        <dbReference type="ARBA" id="ARBA00023242"/>
    </source>
</evidence>
<dbReference type="Pfam" id="PF17794">
    <property type="entry name" value="Vault_2"/>
    <property type="match status" value="2"/>
</dbReference>
<evidence type="ECO:0000259" key="12">
    <source>
        <dbReference type="Pfam" id="PF17796"/>
    </source>
</evidence>
<accession>A0A814G290</accession>
<dbReference type="FunFam" id="2.30.30.550:FF:000001">
    <property type="entry name" value="major vault protein-like"/>
    <property type="match status" value="3"/>
</dbReference>
<keyword evidence="7 8" id="KW-0687">Ribonucleoprotein</keyword>
<evidence type="ECO:0000256" key="5">
    <source>
        <dbReference type="ARBA" id="ARBA00022737"/>
    </source>
</evidence>
<dbReference type="GO" id="GO:1990904">
    <property type="term" value="C:ribonucleoprotein complex"/>
    <property type="evidence" value="ECO:0007669"/>
    <property type="project" value="UniProtKB-UniRule"/>
</dbReference>
<dbReference type="PANTHER" id="PTHR14165:SF3">
    <property type="entry name" value="MAJOR VAULT PROTEIN"/>
    <property type="match status" value="1"/>
</dbReference>
<dbReference type="OrthoDB" id="6125719at2759"/>
<reference evidence="13" key="1">
    <citation type="submission" date="2021-02" db="EMBL/GenBank/DDBJ databases">
        <authorList>
            <person name="Nowell W R."/>
        </authorList>
    </citation>
    <scope>NUCLEOTIDE SEQUENCE</scope>
</reference>
<dbReference type="InterPro" id="IPR041136">
    <property type="entry name" value="Vault_4"/>
</dbReference>
<organism evidence="13 15">
    <name type="scientific">Adineta ricciae</name>
    <name type="common">Rotifer</name>
    <dbReference type="NCBI Taxonomy" id="249248"/>
    <lineage>
        <taxon>Eukaryota</taxon>
        <taxon>Metazoa</taxon>
        <taxon>Spiralia</taxon>
        <taxon>Gnathifera</taxon>
        <taxon>Rotifera</taxon>
        <taxon>Eurotatoria</taxon>
        <taxon>Bdelloidea</taxon>
        <taxon>Adinetida</taxon>
        <taxon>Adinetidae</taxon>
        <taxon>Adineta</taxon>
    </lineage>
</organism>
<feature type="domain" description="Major vault protein repeat" evidence="10">
    <location>
        <begin position="281"/>
        <end position="328"/>
    </location>
</feature>
<dbReference type="Gene3D" id="2.30.30.570">
    <property type="match status" value="2"/>
</dbReference>
<dbReference type="Gene3D" id="2.30.30.550">
    <property type="entry name" value="Major Vault Protein repeat"/>
    <property type="match status" value="4"/>
</dbReference>
<feature type="repeat" description="MVP" evidence="8">
    <location>
        <begin position="287"/>
        <end position="335"/>
    </location>
</feature>
<feature type="repeat" description="MVP" evidence="8">
    <location>
        <begin position="126"/>
        <end position="177"/>
    </location>
</feature>
<feature type="domain" description="Major vault protein repeat" evidence="9">
    <location>
        <begin position="332"/>
        <end position="374"/>
    </location>
</feature>
<evidence type="ECO:0000256" key="7">
    <source>
        <dbReference type="ARBA" id="ARBA00023274"/>
    </source>
</evidence>
<evidence type="ECO:0000259" key="11">
    <source>
        <dbReference type="Pfam" id="PF17795"/>
    </source>
</evidence>
<dbReference type="PROSITE" id="PS51224">
    <property type="entry name" value="MVP"/>
    <property type="match status" value="6"/>
</dbReference>
<dbReference type="GO" id="GO:0005634">
    <property type="term" value="C:nucleus"/>
    <property type="evidence" value="ECO:0007669"/>
    <property type="project" value="UniProtKB-SubCell"/>
</dbReference>
<dbReference type="EMBL" id="CAJNOR010000724">
    <property type="protein sequence ID" value="CAF0991784.1"/>
    <property type="molecule type" value="Genomic_DNA"/>
</dbReference>
<dbReference type="InterPro" id="IPR043179">
    <property type="entry name" value="Vault_2_sf"/>
</dbReference>
<evidence type="ECO:0000313" key="14">
    <source>
        <dbReference type="EMBL" id="CAF1036306.1"/>
    </source>
</evidence>
<evidence type="ECO:0000313" key="13">
    <source>
        <dbReference type="EMBL" id="CAF0991784.1"/>
    </source>
</evidence>
<comment type="subcellular location">
    <subcellularLocation>
        <location evidence="2 8">Cytoplasm</location>
    </subcellularLocation>
    <subcellularLocation>
        <location evidence="1">Nucleus</location>
    </subcellularLocation>
</comment>
<dbReference type="Pfam" id="PF17795">
    <property type="entry name" value="Vault_3"/>
    <property type="match status" value="1"/>
</dbReference>
<dbReference type="FunFam" id="2.30.30.570:FF:000002">
    <property type="entry name" value="Major vault protein-alpha"/>
    <property type="match status" value="1"/>
</dbReference>
<feature type="repeat" description="MVP" evidence="8">
    <location>
        <begin position="336"/>
        <end position="389"/>
    </location>
</feature>
<dbReference type="GO" id="GO:0005737">
    <property type="term" value="C:cytoplasm"/>
    <property type="evidence" value="ECO:0007669"/>
    <property type="project" value="UniProtKB-SubCell"/>
</dbReference>
<evidence type="ECO:0000256" key="4">
    <source>
        <dbReference type="ARBA" id="ARBA00022490"/>
    </source>
</evidence>
<feature type="domain" description="Major vault protein repeat" evidence="9">
    <location>
        <begin position="174"/>
        <end position="214"/>
    </location>
</feature>
<feature type="repeat" description="MVP" evidence="8">
    <location>
        <begin position="178"/>
        <end position="230"/>
    </location>
</feature>